<keyword evidence="2" id="KW-0732">Signal</keyword>
<reference evidence="5" key="1">
    <citation type="submission" date="2012-02" db="EMBL/GenBank/DDBJ databases">
        <title>The complete genome of Echinicola vietnamensis DSM 17526.</title>
        <authorList>
            <person name="Lucas S."/>
            <person name="Copeland A."/>
            <person name="Lapidus A."/>
            <person name="Glavina del Rio T."/>
            <person name="Dalin E."/>
            <person name="Tice H."/>
            <person name="Bruce D."/>
            <person name="Goodwin L."/>
            <person name="Pitluck S."/>
            <person name="Peters L."/>
            <person name="Ovchinnikova G."/>
            <person name="Teshima H."/>
            <person name="Kyrpides N."/>
            <person name="Mavromatis K."/>
            <person name="Ivanova N."/>
            <person name="Brettin T."/>
            <person name="Detter J.C."/>
            <person name="Han C."/>
            <person name="Larimer F."/>
            <person name="Land M."/>
            <person name="Hauser L."/>
            <person name="Markowitz V."/>
            <person name="Cheng J.-F."/>
            <person name="Hugenholtz P."/>
            <person name="Woyke T."/>
            <person name="Wu D."/>
            <person name="Brambilla E."/>
            <person name="Klenk H.-P."/>
            <person name="Eisen J.A."/>
        </authorList>
    </citation>
    <scope>NUCLEOTIDE SEQUENCE [LARGE SCALE GENOMIC DNA]</scope>
    <source>
        <strain evidence="5">DSM 17526 / LMG 23754 / KMM 6221</strain>
    </source>
</reference>
<dbReference type="PROSITE" id="PS00194">
    <property type="entry name" value="THIOREDOXIN_1"/>
    <property type="match status" value="1"/>
</dbReference>
<dbReference type="GO" id="GO:0016491">
    <property type="term" value="F:oxidoreductase activity"/>
    <property type="evidence" value="ECO:0007669"/>
    <property type="project" value="InterPro"/>
</dbReference>
<dbReference type="PROSITE" id="PS51352">
    <property type="entry name" value="THIOREDOXIN_2"/>
    <property type="match status" value="1"/>
</dbReference>
<dbReference type="KEGG" id="evi:Echvi_4374"/>
<dbReference type="HOGENOM" id="CLU_033806_0_0_10"/>
<dbReference type="Proteomes" id="UP000010796">
    <property type="component" value="Chromosome"/>
</dbReference>
<evidence type="ECO:0000313" key="5">
    <source>
        <dbReference type="Proteomes" id="UP000010796"/>
    </source>
</evidence>
<dbReference type="GO" id="GO:0016853">
    <property type="term" value="F:isomerase activity"/>
    <property type="evidence" value="ECO:0007669"/>
    <property type="project" value="UniProtKB-KW"/>
</dbReference>
<dbReference type="EMBL" id="CP003346">
    <property type="protein sequence ID" value="AGA80558.1"/>
    <property type="molecule type" value="Genomic_DNA"/>
</dbReference>
<dbReference type="GO" id="GO:0016209">
    <property type="term" value="F:antioxidant activity"/>
    <property type="evidence" value="ECO:0007669"/>
    <property type="project" value="InterPro"/>
</dbReference>
<dbReference type="Pfam" id="PF00578">
    <property type="entry name" value="AhpC-TSA"/>
    <property type="match status" value="1"/>
</dbReference>
<accession>L0G5I9</accession>
<dbReference type="Gene3D" id="3.40.30.10">
    <property type="entry name" value="Glutaredoxin"/>
    <property type="match status" value="1"/>
</dbReference>
<dbReference type="CDD" id="cd02966">
    <property type="entry name" value="TlpA_like_family"/>
    <property type="match status" value="1"/>
</dbReference>
<evidence type="ECO:0000313" key="4">
    <source>
        <dbReference type="EMBL" id="AGA80558.1"/>
    </source>
</evidence>
<gene>
    <name evidence="4" type="ordered locus">Echvi_4374</name>
</gene>
<evidence type="ECO:0000256" key="2">
    <source>
        <dbReference type="SAM" id="SignalP"/>
    </source>
</evidence>
<proteinExistence type="predicted"/>
<dbReference type="RefSeq" id="WP_015268084.1">
    <property type="nucleotide sequence ID" value="NC_019904.1"/>
</dbReference>
<feature type="signal peptide" evidence="2">
    <location>
        <begin position="1"/>
        <end position="22"/>
    </location>
</feature>
<dbReference type="OrthoDB" id="1118217at2"/>
<dbReference type="eggNOG" id="COG0526">
    <property type="taxonomic scope" value="Bacteria"/>
</dbReference>
<dbReference type="InterPro" id="IPR050553">
    <property type="entry name" value="Thioredoxin_ResA/DsbE_sf"/>
</dbReference>
<evidence type="ECO:0000256" key="1">
    <source>
        <dbReference type="ARBA" id="ARBA00023284"/>
    </source>
</evidence>
<sequence length="452" mass="52182">MKKIIYLCLLAYLCLYGKAALAQLKLNEDPSTEENKFSDLQDLKPLEIGDRVPDLAIENVINHREGELRISDYRGKLLILDFWATWCAPCVKGMPKIAALDQELDEVAILPVTYQDKEEVEKLFSRLDYLKEVSMPMAVSDEQLRKLFPHRTLPHYVWINGEGVVIAFTGKEAVAKDSIRQVLEGEEMLETKEPPKALFDRNQLLLMGNHGFDEDKEILLQSVFLPYIKDMPAMYKVSGKPDRSRMRILLTNSTIPTFFGLAYGVGKVEFNRNRRALEVDDPGKLRHSLSRDDYDEWKLANRFCYELLVSPKYPGQEYDIMKEDLKRMFPQYKATIEERKTEVLALVRTDDSIRLGTAGGEPYSDMDYVGASLKNKKISLLAYYWRYYLQHLKLPIIDATGMDYPVDILLEGKMSDLGEIRKCLRPYGLDLIKKKMPIDILVIRDSERKNDN</sequence>
<keyword evidence="4" id="KW-0413">Isomerase</keyword>
<dbReference type="InterPro" id="IPR017937">
    <property type="entry name" value="Thioredoxin_CS"/>
</dbReference>
<feature type="chain" id="PRO_5003942341" evidence="2">
    <location>
        <begin position="23"/>
        <end position="452"/>
    </location>
</feature>
<dbReference type="InterPro" id="IPR013766">
    <property type="entry name" value="Thioredoxin_domain"/>
</dbReference>
<dbReference type="STRING" id="926556.Echvi_4374"/>
<organism evidence="4 5">
    <name type="scientific">Echinicola vietnamensis (strain DSM 17526 / LMG 23754 / KMM 6221)</name>
    <dbReference type="NCBI Taxonomy" id="926556"/>
    <lineage>
        <taxon>Bacteria</taxon>
        <taxon>Pseudomonadati</taxon>
        <taxon>Bacteroidota</taxon>
        <taxon>Cytophagia</taxon>
        <taxon>Cytophagales</taxon>
        <taxon>Cyclobacteriaceae</taxon>
        <taxon>Echinicola</taxon>
    </lineage>
</organism>
<keyword evidence="5" id="KW-1185">Reference proteome</keyword>
<dbReference type="AlphaFoldDB" id="L0G5I9"/>
<dbReference type="PANTHER" id="PTHR42852:SF13">
    <property type="entry name" value="PROTEIN DIPZ"/>
    <property type="match status" value="1"/>
</dbReference>
<dbReference type="SUPFAM" id="SSF52833">
    <property type="entry name" value="Thioredoxin-like"/>
    <property type="match status" value="1"/>
</dbReference>
<protein>
    <submittedName>
        <fullName evidence="4">Thiol-disulfide isomerase-like thioredoxin</fullName>
    </submittedName>
</protein>
<feature type="domain" description="Thioredoxin" evidence="3">
    <location>
        <begin position="46"/>
        <end position="188"/>
    </location>
</feature>
<dbReference type="InterPro" id="IPR036249">
    <property type="entry name" value="Thioredoxin-like_sf"/>
</dbReference>
<evidence type="ECO:0000259" key="3">
    <source>
        <dbReference type="PROSITE" id="PS51352"/>
    </source>
</evidence>
<dbReference type="InterPro" id="IPR000866">
    <property type="entry name" value="AhpC/TSA"/>
</dbReference>
<dbReference type="PANTHER" id="PTHR42852">
    <property type="entry name" value="THIOL:DISULFIDE INTERCHANGE PROTEIN DSBE"/>
    <property type="match status" value="1"/>
</dbReference>
<name>L0G5I9_ECHVK</name>
<keyword evidence="1" id="KW-0676">Redox-active center</keyword>